<dbReference type="Proteomes" id="UP000295662">
    <property type="component" value="Unassembled WGS sequence"/>
</dbReference>
<dbReference type="AlphaFoldDB" id="A0A4R7RM78"/>
<dbReference type="InterPro" id="IPR025139">
    <property type="entry name" value="DUF4062"/>
</dbReference>
<proteinExistence type="predicted"/>
<accession>A0A4R7RM78</accession>
<reference evidence="3 4" key="1">
    <citation type="submission" date="2019-03" db="EMBL/GenBank/DDBJ databases">
        <title>Genomic Encyclopedia of Archaeal and Bacterial Type Strains, Phase II (KMG-II): from individual species to whole genera.</title>
        <authorList>
            <person name="Goeker M."/>
        </authorList>
    </citation>
    <scope>NUCLEOTIDE SEQUENCE [LARGE SCALE GENOMIC DNA]</scope>
    <source>
        <strain evidence="3 4">ATCC 25309</strain>
    </source>
</reference>
<keyword evidence="4" id="KW-1185">Reference proteome</keyword>
<gene>
    <name evidence="3" type="ORF">EI77_03595</name>
</gene>
<comment type="caution">
    <text evidence="3">The sequence shown here is derived from an EMBL/GenBank/DDBJ whole genome shotgun (WGS) entry which is preliminary data.</text>
</comment>
<evidence type="ECO:0000313" key="3">
    <source>
        <dbReference type="EMBL" id="TDU66500.1"/>
    </source>
</evidence>
<organism evidence="3 4">
    <name type="scientific">Prosthecobacter fusiformis</name>
    <dbReference type="NCBI Taxonomy" id="48464"/>
    <lineage>
        <taxon>Bacteria</taxon>
        <taxon>Pseudomonadati</taxon>
        <taxon>Verrucomicrobiota</taxon>
        <taxon>Verrucomicrobiia</taxon>
        <taxon>Verrucomicrobiales</taxon>
        <taxon>Verrucomicrobiaceae</taxon>
        <taxon>Prosthecobacter</taxon>
    </lineage>
</organism>
<feature type="domain" description="DUF4062" evidence="2">
    <location>
        <begin position="6"/>
        <end position="86"/>
    </location>
</feature>
<protein>
    <submittedName>
        <fullName evidence="3">Uncharacterized protein DUF4062</fullName>
    </submittedName>
</protein>
<name>A0A4R7RM78_9BACT</name>
<evidence type="ECO:0000256" key="1">
    <source>
        <dbReference type="SAM" id="MobiDB-lite"/>
    </source>
</evidence>
<dbReference type="EMBL" id="SOCA01000008">
    <property type="protein sequence ID" value="TDU66500.1"/>
    <property type="molecule type" value="Genomic_DNA"/>
</dbReference>
<evidence type="ECO:0000313" key="4">
    <source>
        <dbReference type="Proteomes" id="UP000295662"/>
    </source>
</evidence>
<evidence type="ECO:0000259" key="2">
    <source>
        <dbReference type="Pfam" id="PF13271"/>
    </source>
</evidence>
<dbReference type="Pfam" id="PF13271">
    <property type="entry name" value="DUF4062"/>
    <property type="match status" value="1"/>
</dbReference>
<sequence length="351" mass="39576">MEKKFQIFVSSTFEDLRSERECVAKSILEIGDIPVGMEMFSAADESQWRLIKRQIEQSDYYIVLVAHRYGTIFENVSFTEREYDYAVERGVPVLGFILDKNVEWPPVWIDADADSRSKLEAFKSKVMSKMVSFWTNSDSLTSKVLAALSKQKNLNPMPGWVRATNMPGPEVLTELARLGTEVVRLSEENSKLREQAGQDTRFELIDAMADDSDCQALILMHELQIDMPRNTSYIYRTKNSGIRGSGSFAAYGRDRLHAAGIVRPSGSGQFISLTEEGKQFVQWLLKKGRKCSFLWTPLGGWGALNPEDPEDKWLAESVEKKTVQPAAKTSPTDTRDFPISLPSALILPENS</sequence>
<feature type="region of interest" description="Disordered" evidence="1">
    <location>
        <begin position="319"/>
        <end position="342"/>
    </location>
</feature>
<dbReference type="OrthoDB" id="9810187at2"/>
<dbReference type="RefSeq" id="WP_133796608.1">
    <property type="nucleotide sequence ID" value="NZ_SOCA01000008.1"/>
</dbReference>